<keyword evidence="2 5" id="KW-0812">Transmembrane</keyword>
<accession>A0A4R6KEM1</accession>
<feature type="transmembrane region" description="Helical" evidence="5">
    <location>
        <begin position="89"/>
        <end position="109"/>
    </location>
</feature>
<dbReference type="PANTHER" id="PTHR23523:SF2">
    <property type="entry name" value="2-NITROIMIDAZOLE TRANSPORTER"/>
    <property type="match status" value="1"/>
</dbReference>
<dbReference type="RefSeq" id="WP_202869719.1">
    <property type="nucleotide sequence ID" value="NZ_SNWQ01000011.1"/>
</dbReference>
<feature type="transmembrane region" description="Helical" evidence="5">
    <location>
        <begin position="261"/>
        <end position="280"/>
    </location>
</feature>
<name>A0A4R6KEM1_9ACTN</name>
<feature type="transmembrane region" description="Helical" evidence="5">
    <location>
        <begin position="147"/>
        <end position="168"/>
    </location>
</feature>
<dbReference type="InterPro" id="IPR011701">
    <property type="entry name" value="MFS"/>
</dbReference>
<dbReference type="InterPro" id="IPR020846">
    <property type="entry name" value="MFS_dom"/>
</dbReference>
<comment type="subcellular location">
    <subcellularLocation>
        <location evidence="1">Cell membrane</location>
        <topology evidence="1">Multi-pass membrane protein</topology>
    </subcellularLocation>
</comment>
<keyword evidence="4 5" id="KW-0472">Membrane</keyword>
<feature type="transmembrane region" description="Helical" evidence="5">
    <location>
        <begin position="180"/>
        <end position="199"/>
    </location>
</feature>
<feature type="transmembrane region" description="Helical" evidence="5">
    <location>
        <begin position="351"/>
        <end position="373"/>
    </location>
</feature>
<feature type="transmembrane region" description="Helical" evidence="5">
    <location>
        <begin position="379"/>
        <end position="401"/>
    </location>
</feature>
<dbReference type="AlphaFoldDB" id="A0A4R6KEM1"/>
<feature type="transmembrane region" description="Helical" evidence="5">
    <location>
        <begin position="115"/>
        <end position="135"/>
    </location>
</feature>
<dbReference type="GO" id="GO:0022857">
    <property type="term" value="F:transmembrane transporter activity"/>
    <property type="evidence" value="ECO:0007669"/>
    <property type="project" value="InterPro"/>
</dbReference>
<reference evidence="7 8" key="1">
    <citation type="submission" date="2019-03" db="EMBL/GenBank/DDBJ databases">
        <title>Genomic Encyclopedia of Type Strains, Phase III (KMG-III): the genomes of soil and plant-associated and newly described type strains.</title>
        <authorList>
            <person name="Whitman W."/>
        </authorList>
    </citation>
    <scope>NUCLEOTIDE SEQUENCE [LARGE SCALE GENOMIC DNA]</scope>
    <source>
        <strain evidence="7 8">VKM Ac-2527</strain>
    </source>
</reference>
<dbReference type="InterPro" id="IPR052524">
    <property type="entry name" value="MFS_Cyanate_Porter"/>
</dbReference>
<keyword evidence="8" id="KW-1185">Reference proteome</keyword>
<evidence type="ECO:0000256" key="4">
    <source>
        <dbReference type="ARBA" id="ARBA00023136"/>
    </source>
</evidence>
<dbReference type="PANTHER" id="PTHR23523">
    <property type="match status" value="1"/>
</dbReference>
<gene>
    <name evidence="7" type="ORF">EV643_111277</name>
</gene>
<evidence type="ECO:0000256" key="1">
    <source>
        <dbReference type="ARBA" id="ARBA00004651"/>
    </source>
</evidence>
<dbReference type="GO" id="GO:0005886">
    <property type="term" value="C:plasma membrane"/>
    <property type="evidence" value="ECO:0007669"/>
    <property type="project" value="UniProtKB-SubCell"/>
</dbReference>
<dbReference type="Pfam" id="PF07690">
    <property type="entry name" value="MFS_1"/>
    <property type="match status" value="1"/>
</dbReference>
<dbReference type="PROSITE" id="PS50850">
    <property type="entry name" value="MFS"/>
    <property type="match status" value="1"/>
</dbReference>
<feature type="transmembrane region" description="Helical" evidence="5">
    <location>
        <begin position="64"/>
        <end position="82"/>
    </location>
</feature>
<dbReference type="Proteomes" id="UP000295388">
    <property type="component" value="Unassembled WGS sequence"/>
</dbReference>
<keyword evidence="3 5" id="KW-1133">Transmembrane helix</keyword>
<feature type="domain" description="Major facilitator superfamily (MFS) profile" evidence="6">
    <location>
        <begin position="226"/>
        <end position="410"/>
    </location>
</feature>
<evidence type="ECO:0000256" key="5">
    <source>
        <dbReference type="SAM" id="Phobius"/>
    </source>
</evidence>
<evidence type="ECO:0000313" key="7">
    <source>
        <dbReference type="EMBL" id="TDO46424.1"/>
    </source>
</evidence>
<feature type="transmembrane region" description="Helical" evidence="5">
    <location>
        <begin position="292"/>
        <end position="311"/>
    </location>
</feature>
<dbReference type="Gene3D" id="1.20.1250.20">
    <property type="entry name" value="MFS general substrate transporter like domains"/>
    <property type="match status" value="2"/>
</dbReference>
<dbReference type="CDD" id="cd17339">
    <property type="entry name" value="MFS_NIMT_CynX_like"/>
    <property type="match status" value="1"/>
</dbReference>
<dbReference type="EMBL" id="SNWQ01000011">
    <property type="protein sequence ID" value="TDO46424.1"/>
    <property type="molecule type" value="Genomic_DNA"/>
</dbReference>
<evidence type="ECO:0000256" key="2">
    <source>
        <dbReference type="ARBA" id="ARBA00022692"/>
    </source>
</evidence>
<feature type="transmembrane region" description="Helical" evidence="5">
    <location>
        <begin position="226"/>
        <end position="249"/>
    </location>
</feature>
<proteinExistence type="predicted"/>
<dbReference type="SUPFAM" id="SSF103473">
    <property type="entry name" value="MFS general substrate transporter"/>
    <property type="match status" value="1"/>
</dbReference>
<feature type="transmembrane region" description="Helical" evidence="5">
    <location>
        <begin position="317"/>
        <end position="339"/>
    </location>
</feature>
<protein>
    <submittedName>
        <fullName evidence="7">CP family cyanate transporter-like MFS transporter</fullName>
    </submittedName>
</protein>
<evidence type="ECO:0000313" key="8">
    <source>
        <dbReference type="Proteomes" id="UP000295388"/>
    </source>
</evidence>
<organism evidence="7 8">
    <name type="scientific">Kribbella caucasensis</name>
    <dbReference type="NCBI Taxonomy" id="2512215"/>
    <lineage>
        <taxon>Bacteria</taxon>
        <taxon>Bacillati</taxon>
        <taxon>Actinomycetota</taxon>
        <taxon>Actinomycetes</taxon>
        <taxon>Propionibacteriales</taxon>
        <taxon>Kribbellaceae</taxon>
        <taxon>Kribbella</taxon>
    </lineage>
</organism>
<comment type="caution">
    <text evidence="7">The sequence shown here is derived from an EMBL/GenBank/DDBJ whole genome shotgun (WGS) entry which is preliminary data.</text>
</comment>
<evidence type="ECO:0000256" key="3">
    <source>
        <dbReference type="ARBA" id="ARBA00022989"/>
    </source>
</evidence>
<evidence type="ECO:0000259" key="6">
    <source>
        <dbReference type="PROSITE" id="PS50850"/>
    </source>
</evidence>
<sequence>MIGFAARAAEGQLWIGQPTSSDSGDLGSLWQLVRPALNLRPALAGVSPLLADITRDLRLTPTTGGLITTVMVVCLGVASPLAPSLVRRWGVDSTLFAALVVLTIGILLRSGGSTIALYAGAAVAGSAIAVMNVVMPAVVKRYFPDRVGALTAVYVSGLVTGAALTAGLMVPVQRAFGDSWQTAAASIAALSAAAALTWLPRVRRPVPQPIGPTTPRPRSGLLRDRVVWSVTAFMGLQSLTFYVVLAWLPPIFRDAGLSAEHAGYLLALSNLSQLVSTLTVPTLAARARSQSGYAATAAVVTLAGYLGVLFAPSTASWLWAVLLGLGQGASIALALLFIALRSPDPLTTTSVSALAQSIGYVLAATGPVAVGLLRQATGGWTVPLIVIIGVLIAQLTAGILAGRPRLVTPR</sequence>
<dbReference type="InterPro" id="IPR036259">
    <property type="entry name" value="MFS_trans_sf"/>
</dbReference>